<evidence type="ECO:0000256" key="1">
    <source>
        <dbReference type="SAM" id="Phobius"/>
    </source>
</evidence>
<dbReference type="AlphaFoldDB" id="A0A5B7E1Q2"/>
<evidence type="ECO:0000313" key="3">
    <source>
        <dbReference type="Proteomes" id="UP000324222"/>
    </source>
</evidence>
<accession>A0A5B7E1Q2</accession>
<keyword evidence="3" id="KW-1185">Reference proteome</keyword>
<evidence type="ECO:0000313" key="2">
    <source>
        <dbReference type="EMBL" id="MPC27891.1"/>
    </source>
</evidence>
<dbReference type="Proteomes" id="UP000324222">
    <property type="component" value="Unassembled WGS sequence"/>
</dbReference>
<proteinExistence type="predicted"/>
<comment type="caution">
    <text evidence="2">The sequence shown here is derived from an EMBL/GenBank/DDBJ whole genome shotgun (WGS) entry which is preliminary data.</text>
</comment>
<dbReference type="EMBL" id="VSRR010001821">
    <property type="protein sequence ID" value="MPC27891.1"/>
    <property type="molecule type" value="Genomic_DNA"/>
</dbReference>
<name>A0A5B7E1Q2_PORTR</name>
<keyword evidence="1" id="KW-0812">Transmembrane</keyword>
<keyword evidence="1" id="KW-1133">Transmembrane helix</keyword>
<sequence>MREGSISEYRDYSQRFLRSYCDFQCLEEEQLQRRVGSNQADFGREDTQQKASHFLLVKRMLYFVSFFFLFLF</sequence>
<gene>
    <name evidence="2" type="ORF">E2C01_021080</name>
</gene>
<protein>
    <submittedName>
        <fullName evidence="2">Uncharacterized protein</fullName>
    </submittedName>
</protein>
<feature type="transmembrane region" description="Helical" evidence="1">
    <location>
        <begin position="54"/>
        <end position="71"/>
    </location>
</feature>
<organism evidence="2 3">
    <name type="scientific">Portunus trituberculatus</name>
    <name type="common">Swimming crab</name>
    <name type="synonym">Neptunus trituberculatus</name>
    <dbReference type="NCBI Taxonomy" id="210409"/>
    <lineage>
        <taxon>Eukaryota</taxon>
        <taxon>Metazoa</taxon>
        <taxon>Ecdysozoa</taxon>
        <taxon>Arthropoda</taxon>
        <taxon>Crustacea</taxon>
        <taxon>Multicrustacea</taxon>
        <taxon>Malacostraca</taxon>
        <taxon>Eumalacostraca</taxon>
        <taxon>Eucarida</taxon>
        <taxon>Decapoda</taxon>
        <taxon>Pleocyemata</taxon>
        <taxon>Brachyura</taxon>
        <taxon>Eubrachyura</taxon>
        <taxon>Portunoidea</taxon>
        <taxon>Portunidae</taxon>
        <taxon>Portuninae</taxon>
        <taxon>Portunus</taxon>
    </lineage>
</organism>
<reference evidence="2 3" key="1">
    <citation type="submission" date="2019-05" db="EMBL/GenBank/DDBJ databases">
        <title>Another draft genome of Portunus trituberculatus and its Hox gene families provides insights of decapod evolution.</title>
        <authorList>
            <person name="Jeong J.-H."/>
            <person name="Song I."/>
            <person name="Kim S."/>
            <person name="Choi T."/>
            <person name="Kim D."/>
            <person name="Ryu S."/>
            <person name="Kim W."/>
        </authorList>
    </citation>
    <scope>NUCLEOTIDE SEQUENCE [LARGE SCALE GENOMIC DNA]</scope>
    <source>
        <tissue evidence="2">Muscle</tissue>
    </source>
</reference>
<keyword evidence="1" id="KW-0472">Membrane</keyword>